<evidence type="ECO:0000256" key="2">
    <source>
        <dbReference type="ARBA" id="ARBA00022679"/>
    </source>
</evidence>
<dbReference type="AlphaFoldDB" id="A0A7W9X3H5"/>
<dbReference type="EMBL" id="JACHBX010000004">
    <property type="protein sequence ID" value="MBB6135781.1"/>
    <property type="molecule type" value="Genomic_DNA"/>
</dbReference>
<comment type="caution">
    <text evidence="3">The sequence shown here is derived from an EMBL/GenBank/DDBJ whole genome shotgun (WGS) entry which is preliminary data.</text>
</comment>
<dbReference type="GO" id="GO:0008713">
    <property type="term" value="F:ADP-heptose-lipopolysaccharide heptosyltransferase activity"/>
    <property type="evidence" value="ECO:0007669"/>
    <property type="project" value="TreeGrafter"/>
</dbReference>
<accession>A0A7W9X3H5</accession>
<dbReference type="GO" id="GO:0009244">
    <property type="term" value="P:lipopolysaccharide core region biosynthetic process"/>
    <property type="evidence" value="ECO:0007669"/>
    <property type="project" value="TreeGrafter"/>
</dbReference>
<dbReference type="RefSeq" id="WP_221290729.1">
    <property type="nucleotide sequence ID" value="NZ_JACHBX010000004.1"/>
</dbReference>
<dbReference type="SUPFAM" id="SSF53756">
    <property type="entry name" value="UDP-Glycosyltransferase/glycogen phosphorylase"/>
    <property type="match status" value="1"/>
</dbReference>
<proteinExistence type="predicted"/>
<keyword evidence="4" id="KW-1185">Reference proteome</keyword>
<evidence type="ECO:0000313" key="3">
    <source>
        <dbReference type="EMBL" id="MBB6135781.1"/>
    </source>
</evidence>
<gene>
    <name evidence="3" type="ORF">HD842_003948</name>
</gene>
<name>A0A7W9X3H5_9BURK</name>
<evidence type="ECO:0000256" key="1">
    <source>
        <dbReference type="ARBA" id="ARBA00022676"/>
    </source>
</evidence>
<organism evidence="3 4">
    <name type="scientific">Massilia aurea</name>
    <dbReference type="NCBI Taxonomy" id="373040"/>
    <lineage>
        <taxon>Bacteria</taxon>
        <taxon>Pseudomonadati</taxon>
        <taxon>Pseudomonadota</taxon>
        <taxon>Betaproteobacteria</taxon>
        <taxon>Burkholderiales</taxon>
        <taxon>Oxalobacteraceae</taxon>
        <taxon>Telluria group</taxon>
        <taxon>Massilia</taxon>
    </lineage>
</organism>
<reference evidence="3 4" key="1">
    <citation type="submission" date="2020-08" db="EMBL/GenBank/DDBJ databases">
        <title>The Agave Microbiome: Exploring the role of microbial communities in plant adaptations to desert environments.</title>
        <authorList>
            <person name="Partida-Martinez L.P."/>
        </authorList>
    </citation>
    <scope>NUCLEOTIDE SEQUENCE [LARGE SCALE GENOMIC DNA]</scope>
    <source>
        <strain evidence="3 4">AT3.2</strain>
    </source>
</reference>
<dbReference type="Proteomes" id="UP000540787">
    <property type="component" value="Unassembled WGS sequence"/>
</dbReference>
<protein>
    <submittedName>
        <fullName evidence="3">ADP-heptose:LPS heptosyltransferase</fullName>
    </submittedName>
</protein>
<dbReference type="GO" id="GO:0005829">
    <property type="term" value="C:cytosol"/>
    <property type="evidence" value="ECO:0007669"/>
    <property type="project" value="TreeGrafter"/>
</dbReference>
<dbReference type="PANTHER" id="PTHR30160">
    <property type="entry name" value="TETRAACYLDISACCHARIDE 4'-KINASE-RELATED"/>
    <property type="match status" value="1"/>
</dbReference>
<keyword evidence="2 3" id="KW-0808">Transferase</keyword>
<sequence>MSTSARPTDGRSAFGRILICRTDNIGDVVLTLPLAGYLKQRFPQARIDLLCRAYVAPAMRHSRHLDRVITLEASDDLARLFAEGDYDTVIFAFPDRRLASAALAARVPNRVGTSHRVYHWFTCNRLARFSRAKSDLHEAQLNFLLLRPLGIDHVPTLAEIPQLYGLAAPQRAAVDALLAPGRRHVILHPKSNGSAREWPLAHFTALARDLGSDPGSDPAMRLFVTGSAAEGVLLAAQAPALLALPNVENLCGRLDLDELLALIGACDGLVACSTGPMHLSAALGRPTLGLFPPIKPMDPGRWAPLGALAEVAVARQPCAGCTDSATCSCMQSITPQDVAARVRAWDGAGAQRGVA</sequence>
<dbReference type="InterPro" id="IPR051199">
    <property type="entry name" value="LPS_LOS_Heptosyltrfase"/>
</dbReference>
<dbReference type="CDD" id="cd03789">
    <property type="entry name" value="GT9_LPS_heptosyltransferase"/>
    <property type="match status" value="1"/>
</dbReference>
<dbReference type="Pfam" id="PF01075">
    <property type="entry name" value="Glyco_transf_9"/>
    <property type="match status" value="1"/>
</dbReference>
<keyword evidence="1" id="KW-0328">Glycosyltransferase</keyword>
<dbReference type="Gene3D" id="3.40.50.2000">
    <property type="entry name" value="Glycogen Phosphorylase B"/>
    <property type="match status" value="2"/>
</dbReference>
<dbReference type="InterPro" id="IPR002201">
    <property type="entry name" value="Glyco_trans_9"/>
</dbReference>
<evidence type="ECO:0000313" key="4">
    <source>
        <dbReference type="Proteomes" id="UP000540787"/>
    </source>
</evidence>